<proteinExistence type="predicted"/>
<sequence length="459" mass="49889">MPTATTTLTKTKLSSQVSLKATIPADIIPSSPPISTTIATLRSLYNRAARAFLLRDIPLTYSLIASAFAVLHPPDTISDDLAEHRRKWDILRITMESTVYSSSPSHDALPEPLKENLVQSPQALLTAFHARSVALFTPASDKQNASSAHLPSQILITLVYSALRLDCPDVGRVIIEEWLSRRDVPFPALQEVEATGGGYEKVLELYCLQILPKLEQWDYAQEFLDYEGELPAASRERFKKTLKSLQTEAMSSRRSVHSASLSPSEVEWSRSNSPAPSTSSSSSSLSTTSTNTVVPSRGPQRQHPTLTPLTAANESTSSLSSDSTATPRQQSSHRPVLRSRPTPSSSTSSGSSIPRAPQAAALRPANLSTFALIQASLAPYLTTSSISTFFLVFVVLPLVSLMLRARHRRRIALANANNNAELVRRRLQNVAEVGILGRAWGEALRVVTDTVKMAGSGLV</sequence>
<dbReference type="OrthoDB" id="3981028at2759"/>
<evidence type="ECO:0000313" key="3">
    <source>
        <dbReference type="EMBL" id="KAG5647337.1"/>
    </source>
</evidence>
<accession>A0A9P7GHX0</accession>
<feature type="compositionally biased region" description="Low complexity" evidence="1">
    <location>
        <begin position="338"/>
        <end position="358"/>
    </location>
</feature>
<evidence type="ECO:0000313" key="4">
    <source>
        <dbReference type="Proteomes" id="UP000775547"/>
    </source>
</evidence>
<keyword evidence="2" id="KW-1133">Transmembrane helix</keyword>
<name>A0A9P7GHX0_9AGAR</name>
<keyword evidence="2" id="KW-0812">Transmembrane</keyword>
<comment type="caution">
    <text evidence="3">The sequence shown here is derived from an EMBL/GenBank/DDBJ whole genome shotgun (WGS) entry which is preliminary data.</text>
</comment>
<dbReference type="AlphaFoldDB" id="A0A9P7GHX0"/>
<dbReference type="Proteomes" id="UP000775547">
    <property type="component" value="Unassembled WGS sequence"/>
</dbReference>
<evidence type="ECO:0000256" key="2">
    <source>
        <dbReference type="SAM" id="Phobius"/>
    </source>
</evidence>
<dbReference type="EMBL" id="JABCKV010000010">
    <property type="protein sequence ID" value="KAG5647337.1"/>
    <property type="molecule type" value="Genomic_DNA"/>
</dbReference>
<reference evidence="3" key="1">
    <citation type="submission" date="2020-07" db="EMBL/GenBank/DDBJ databases">
        <authorList>
            <person name="Nieuwenhuis M."/>
            <person name="Van De Peppel L.J.J."/>
        </authorList>
    </citation>
    <scope>NUCLEOTIDE SEQUENCE</scope>
    <source>
        <strain evidence="3">AP01</strain>
        <tissue evidence="3">Mycelium</tissue>
    </source>
</reference>
<feature type="compositionally biased region" description="Low complexity" evidence="1">
    <location>
        <begin position="310"/>
        <end position="326"/>
    </location>
</feature>
<protein>
    <submittedName>
        <fullName evidence="3">Uncharacterized protein</fullName>
    </submittedName>
</protein>
<feature type="transmembrane region" description="Helical" evidence="2">
    <location>
        <begin position="377"/>
        <end position="403"/>
    </location>
</feature>
<gene>
    <name evidence="3" type="ORF">DXG03_000405</name>
</gene>
<keyword evidence="4" id="KW-1185">Reference proteome</keyword>
<reference evidence="3" key="2">
    <citation type="submission" date="2021-10" db="EMBL/GenBank/DDBJ databases">
        <title>Phylogenomics reveals ancestral predisposition of the termite-cultivated fungus Termitomyces towards a domesticated lifestyle.</title>
        <authorList>
            <person name="Auxier B."/>
            <person name="Grum-Grzhimaylo A."/>
            <person name="Cardenas M.E."/>
            <person name="Lodge J.D."/>
            <person name="Laessoe T."/>
            <person name="Pedersen O."/>
            <person name="Smith M.E."/>
            <person name="Kuyper T.W."/>
            <person name="Franco-Molano E.A."/>
            <person name="Baroni T.J."/>
            <person name="Aanen D.K."/>
        </authorList>
    </citation>
    <scope>NUCLEOTIDE SEQUENCE</scope>
    <source>
        <strain evidence="3">AP01</strain>
        <tissue evidence="3">Mycelium</tissue>
    </source>
</reference>
<organism evidence="3 4">
    <name type="scientific">Asterophora parasitica</name>
    <dbReference type="NCBI Taxonomy" id="117018"/>
    <lineage>
        <taxon>Eukaryota</taxon>
        <taxon>Fungi</taxon>
        <taxon>Dikarya</taxon>
        <taxon>Basidiomycota</taxon>
        <taxon>Agaricomycotina</taxon>
        <taxon>Agaricomycetes</taxon>
        <taxon>Agaricomycetidae</taxon>
        <taxon>Agaricales</taxon>
        <taxon>Tricholomatineae</taxon>
        <taxon>Lyophyllaceae</taxon>
        <taxon>Asterophora</taxon>
    </lineage>
</organism>
<keyword evidence="2" id="KW-0472">Membrane</keyword>
<evidence type="ECO:0000256" key="1">
    <source>
        <dbReference type="SAM" id="MobiDB-lite"/>
    </source>
</evidence>
<feature type="region of interest" description="Disordered" evidence="1">
    <location>
        <begin position="246"/>
        <end position="358"/>
    </location>
</feature>
<feature type="compositionally biased region" description="Low complexity" evidence="1">
    <location>
        <begin position="257"/>
        <end position="297"/>
    </location>
</feature>